<organism evidence="1 2">
    <name type="scientific">Cohnella thailandensis</name>
    <dbReference type="NCBI Taxonomy" id="557557"/>
    <lineage>
        <taxon>Bacteria</taxon>
        <taxon>Bacillati</taxon>
        <taxon>Bacillota</taxon>
        <taxon>Bacilli</taxon>
        <taxon>Bacillales</taxon>
        <taxon>Paenibacillaceae</taxon>
        <taxon>Cohnella</taxon>
    </lineage>
</organism>
<proteinExistence type="predicted"/>
<dbReference type="InterPro" id="IPR043519">
    <property type="entry name" value="NT_sf"/>
</dbReference>
<dbReference type="EMBL" id="JACJVQ010000008">
    <property type="protein sequence ID" value="MBB6635064.1"/>
    <property type="molecule type" value="Genomic_DNA"/>
</dbReference>
<dbReference type="PIRSF" id="PIRSF000812">
    <property type="entry name" value="AAD"/>
    <property type="match status" value="1"/>
</dbReference>
<comment type="caution">
    <text evidence="1">The sequence shown here is derived from an EMBL/GenBank/DDBJ whole genome shotgun (WGS) entry which is preliminary data.</text>
</comment>
<evidence type="ECO:0000313" key="2">
    <source>
        <dbReference type="Proteomes" id="UP000535838"/>
    </source>
</evidence>
<keyword evidence="2" id="KW-1185">Reference proteome</keyword>
<evidence type="ECO:0000313" key="1">
    <source>
        <dbReference type="EMBL" id="MBB6635064.1"/>
    </source>
</evidence>
<reference evidence="1 2" key="1">
    <citation type="submission" date="2020-08" db="EMBL/GenBank/DDBJ databases">
        <title>Cohnella phylogeny.</title>
        <authorList>
            <person name="Dunlap C."/>
        </authorList>
    </citation>
    <scope>NUCLEOTIDE SEQUENCE [LARGE SCALE GENOMIC DNA]</scope>
    <source>
        <strain evidence="1 2">DSM 25241</strain>
    </source>
</reference>
<dbReference type="RefSeq" id="WP_185120276.1">
    <property type="nucleotide sequence ID" value="NZ_JACJVQ010000008.1"/>
</dbReference>
<sequence>MRSEQEMMNILLDFARNDDRIRLVTLEGSRTNKNIPPDPFQDYDISYFVTDMDSFKENDRWLSAFGNRLMMQKPEDMELFPPELGNWFSYLMLFEDGNKVDLTLIPISEAEDYFANSDGLVEVLLDKDARIGKEVVANDRQYWIRKPTAREFDDCCNEFWMVSTYVAKGLARKEILFAIDHLNEVARPNLLRMMAWKIGSERGYDFSVGKNYKFIDRYLPNEDWERLLSTYSGNGYPETWRSLFSCFELFRKYSKAVSESHGYPYPDYDEAITKYTTTIYAKTLGQAAPER</sequence>
<name>A0A841SSZ9_9BACL</name>
<protein>
    <submittedName>
        <fullName evidence="1">Aminoglycoside 6-adenylyltransferase</fullName>
    </submittedName>
</protein>
<accession>A0A841SSZ9</accession>
<dbReference type="SUPFAM" id="SSF81301">
    <property type="entry name" value="Nucleotidyltransferase"/>
    <property type="match status" value="1"/>
</dbReference>
<dbReference type="Gene3D" id="3.30.460.10">
    <property type="entry name" value="Beta Polymerase, domain 2"/>
    <property type="match status" value="1"/>
</dbReference>
<dbReference type="SUPFAM" id="SSF81631">
    <property type="entry name" value="PAP/OAS1 substrate-binding domain"/>
    <property type="match status" value="1"/>
</dbReference>
<dbReference type="InterPro" id="IPR007530">
    <property type="entry name" value="Aminoglycoside_adenylylTfrase"/>
</dbReference>
<gene>
    <name evidence="1" type="primary">ant(6)</name>
    <name evidence="1" type="ORF">H7B67_13160</name>
</gene>
<keyword evidence="1" id="KW-0808">Transferase</keyword>
<dbReference type="NCBIfam" id="NF033084">
    <property type="entry name" value="ANT_6"/>
    <property type="match status" value="1"/>
</dbReference>
<dbReference type="Gene3D" id="1.20.120.330">
    <property type="entry name" value="Nucleotidyltransferases domain 2"/>
    <property type="match status" value="1"/>
</dbReference>
<dbReference type="Proteomes" id="UP000535838">
    <property type="component" value="Unassembled WGS sequence"/>
</dbReference>
<dbReference type="Pfam" id="PF04439">
    <property type="entry name" value="Adenyl_transf"/>
    <property type="match status" value="1"/>
</dbReference>
<keyword evidence="1" id="KW-0548">Nucleotidyltransferase</keyword>
<dbReference type="AlphaFoldDB" id="A0A841SSZ9"/>
<dbReference type="GO" id="GO:0016779">
    <property type="term" value="F:nucleotidyltransferase activity"/>
    <property type="evidence" value="ECO:0007669"/>
    <property type="project" value="UniProtKB-KW"/>
</dbReference>